<gene>
    <name evidence="2" type="ORF">ETSY2_04370</name>
</gene>
<evidence type="ECO:0000313" key="3">
    <source>
        <dbReference type="Proteomes" id="UP000019140"/>
    </source>
</evidence>
<evidence type="ECO:0000256" key="1">
    <source>
        <dbReference type="SAM" id="MobiDB-lite"/>
    </source>
</evidence>
<sequence length="36" mass="4146">MPEGITATYPWEQAPEAHRRLENRETQGKLALLHNS</sequence>
<comment type="caution">
    <text evidence="2">The sequence shown here is derived from an EMBL/GenBank/DDBJ whole genome shotgun (WGS) entry which is preliminary data.</text>
</comment>
<dbReference type="Proteomes" id="UP000019140">
    <property type="component" value="Unassembled WGS sequence"/>
</dbReference>
<dbReference type="Pfam" id="PF13602">
    <property type="entry name" value="ADH_zinc_N_2"/>
    <property type="match status" value="1"/>
</dbReference>
<name>W4MF96_9BACT</name>
<proteinExistence type="predicted"/>
<dbReference type="Gene3D" id="3.90.180.10">
    <property type="entry name" value="Medium-chain alcohol dehydrogenases, catalytic domain"/>
    <property type="match status" value="1"/>
</dbReference>
<feature type="region of interest" description="Disordered" evidence="1">
    <location>
        <begin position="1"/>
        <end position="36"/>
    </location>
</feature>
<feature type="compositionally biased region" description="Basic and acidic residues" evidence="1">
    <location>
        <begin position="15"/>
        <end position="27"/>
    </location>
</feature>
<keyword evidence="3" id="KW-1185">Reference proteome</keyword>
<dbReference type="EMBL" id="AZHX01000176">
    <property type="protein sequence ID" value="ETX08611.1"/>
    <property type="molecule type" value="Genomic_DNA"/>
</dbReference>
<dbReference type="HOGENOM" id="CLU_3355186_0_0_7"/>
<accession>W4MF96</accession>
<reference evidence="2 3" key="1">
    <citation type="journal article" date="2014" name="Nature">
        <title>An environmental bacterial taxon with a large and distinct metabolic repertoire.</title>
        <authorList>
            <person name="Wilson M.C."/>
            <person name="Mori T."/>
            <person name="Ruckert C."/>
            <person name="Uria A.R."/>
            <person name="Helf M.J."/>
            <person name="Takada K."/>
            <person name="Gernert C."/>
            <person name="Steffens U.A."/>
            <person name="Heycke N."/>
            <person name="Schmitt S."/>
            <person name="Rinke C."/>
            <person name="Helfrich E.J."/>
            <person name="Brachmann A.O."/>
            <person name="Gurgui C."/>
            <person name="Wakimoto T."/>
            <person name="Kracht M."/>
            <person name="Crusemann M."/>
            <person name="Hentschel U."/>
            <person name="Abe I."/>
            <person name="Matsunaga S."/>
            <person name="Kalinowski J."/>
            <person name="Takeyama H."/>
            <person name="Piel J."/>
        </authorList>
    </citation>
    <scope>NUCLEOTIDE SEQUENCE [LARGE SCALE GENOMIC DNA]</scope>
    <source>
        <strain evidence="3">TSY2</strain>
    </source>
</reference>
<protein>
    <submittedName>
        <fullName evidence="2">Uncharacterized protein</fullName>
    </submittedName>
</protein>
<evidence type="ECO:0000313" key="2">
    <source>
        <dbReference type="EMBL" id="ETX08611.1"/>
    </source>
</evidence>
<dbReference type="AlphaFoldDB" id="W4MF96"/>
<organism evidence="2 3">
    <name type="scientific">Candidatus Entotheonella gemina</name>
    <dbReference type="NCBI Taxonomy" id="1429439"/>
    <lineage>
        <taxon>Bacteria</taxon>
        <taxon>Pseudomonadati</taxon>
        <taxon>Nitrospinota/Tectimicrobiota group</taxon>
        <taxon>Candidatus Tectimicrobiota</taxon>
        <taxon>Candidatus Entotheonellia</taxon>
        <taxon>Candidatus Entotheonellales</taxon>
        <taxon>Candidatus Entotheonellaceae</taxon>
        <taxon>Candidatus Entotheonella</taxon>
    </lineage>
</organism>